<dbReference type="InterPro" id="IPR015421">
    <property type="entry name" value="PyrdxlP-dep_Trfase_major"/>
</dbReference>
<reference evidence="5" key="2">
    <citation type="submission" date="2022-07" db="EMBL/GenBank/DDBJ databases">
        <authorList>
            <person name="Goncalves M.F.M."/>
            <person name="Hilario S."/>
            <person name="Van De Peer Y."/>
            <person name="Esteves A.C."/>
            <person name="Alves A."/>
        </authorList>
    </citation>
    <scope>NUCLEOTIDE SEQUENCE</scope>
    <source>
        <strain evidence="5">MUM 19.33</strain>
    </source>
</reference>
<dbReference type="AlphaFoldDB" id="A0A9Q0BCW4"/>
<dbReference type="InterPro" id="IPR005303">
    <property type="entry name" value="MOCOS_middle"/>
</dbReference>
<dbReference type="Proteomes" id="UP001055219">
    <property type="component" value="Unassembled WGS sequence"/>
</dbReference>
<evidence type="ECO:0000256" key="2">
    <source>
        <dbReference type="SAM" id="MobiDB-lite"/>
    </source>
</evidence>
<evidence type="ECO:0000313" key="6">
    <source>
        <dbReference type="Proteomes" id="UP001055219"/>
    </source>
</evidence>
<feature type="region of interest" description="Disordered" evidence="2">
    <location>
        <begin position="1043"/>
        <end position="1064"/>
    </location>
</feature>
<dbReference type="PANTHER" id="PTHR14237:SF80">
    <property type="entry name" value="MOLYBDENUM COFACTOR SULFURASE"/>
    <property type="match status" value="1"/>
</dbReference>
<dbReference type="GO" id="GO:0030170">
    <property type="term" value="F:pyridoxal phosphate binding"/>
    <property type="evidence" value="ECO:0007669"/>
    <property type="project" value="InterPro"/>
</dbReference>
<evidence type="ECO:0000256" key="1">
    <source>
        <dbReference type="ARBA" id="ARBA00023150"/>
    </source>
</evidence>
<feature type="compositionally biased region" description="Polar residues" evidence="2">
    <location>
        <begin position="471"/>
        <end position="488"/>
    </location>
</feature>
<evidence type="ECO:0000256" key="3">
    <source>
        <dbReference type="SAM" id="Phobius"/>
    </source>
</evidence>
<dbReference type="Pfam" id="PF00266">
    <property type="entry name" value="Aminotran_5"/>
    <property type="match status" value="1"/>
</dbReference>
<dbReference type="EMBL" id="JAGIXG020000036">
    <property type="protein sequence ID" value="KAI6780186.1"/>
    <property type="molecule type" value="Genomic_DNA"/>
</dbReference>
<keyword evidence="3" id="KW-0812">Transmembrane</keyword>
<dbReference type="Pfam" id="PF03476">
    <property type="entry name" value="MOSC_N"/>
    <property type="match status" value="1"/>
</dbReference>
<organism evidence="5 6">
    <name type="scientific">Emericellopsis cladophorae</name>
    <dbReference type="NCBI Taxonomy" id="2686198"/>
    <lineage>
        <taxon>Eukaryota</taxon>
        <taxon>Fungi</taxon>
        <taxon>Dikarya</taxon>
        <taxon>Ascomycota</taxon>
        <taxon>Pezizomycotina</taxon>
        <taxon>Sordariomycetes</taxon>
        <taxon>Hypocreomycetidae</taxon>
        <taxon>Hypocreales</taxon>
        <taxon>Bionectriaceae</taxon>
        <taxon>Emericellopsis</taxon>
    </lineage>
</organism>
<feature type="compositionally biased region" description="Polar residues" evidence="2">
    <location>
        <begin position="1046"/>
        <end position="1060"/>
    </location>
</feature>
<dbReference type="GO" id="GO:0006777">
    <property type="term" value="P:Mo-molybdopterin cofactor biosynthetic process"/>
    <property type="evidence" value="ECO:0007669"/>
    <property type="project" value="UniProtKB-KW"/>
</dbReference>
<feature type="domain" description="MOSC" evidence="4">
    <location>
        <begin position="488"/>
        <end position="639"/>
    </location>
</feature>
<keyword evidence="6" id="KW-1185">Reference proteome</keyword>
<dbReference type="InterPro" id="IPR015422">
    <property type="entry name" value="PyrdxlP-dep_Trfase_small"/>
</dbReference>
<dbReference type="Gene3D" id="3.40.640.10">
    <property type="entry name" value="Type I PLP-dependent aspartate aminotransferase-like (Major domain)"/>
    <property type="match status" value="1"/>
</dbReference>
<accession>A0A9Q0BCW4</accession>
<proteinExistence type="predicted"/>
<feature type="transmembrane region" description="Helical" evidence="3">
    <location>
        <begin position="972"/>
        <end position="993"/>
    </location>
</feature>
<reference evidence="5" key="1">
    <citation type="journal article" date="2021" name="J Fungi (Basel)">
        <title>Genomic and Metabolomic Analyses of the Marine Fungus Emericellopsis cladophorae: Insights into Saltwater Adaptability Mechanisms and Its Biosynthetic Potential.</title>
        <authorList>
            <person name="Goncalves M.F.M."/>
            <person name="Hilario S."/>
            <person name="Van de Peer Y."/>
            <person name="Esteves A.C."/>
            <person name="Alves A."/>
        </authorList>
    </citation>
    <scope>NUCLEOTIDE SEQUENCE</scope>
    <source>
        <strain evidence="5">MUM 19.33</strain>
    </source>
</reference>
<dbReference type="OrthoDB" id="10264306at2759"/>
<dbReference type="Gene3D" id="3.90.1150.10">
    <property type="entry name" value="Aspartate Aminotransferase, domain 1"/>
    <property type="match status" value="1"/>
</dbReference>
<dbReference type="PANTHER" id="PTHR14237">
    <property type="entry name" value="MOLYBDOPTERIN COFACTOR SULFURASE MOSC"/>
    <property type="match status" value="1"/>
</dbReference>
<dbReference type="GO" id="GO:0008265">
    <property type="term" value="F:molybdenum cofactor sulfurtransferase activity"/>
    <property type="evidence" value="ECO:0007669"/>
    <property type="project" value="TreeGrafter"/>
</dbReference>
<dbReference type="SUPFAM" id="SSF141673">
    <property type="entry name" value="MOSC N-terminal domain-like"/>
    <property type="match status" value="1"/>
</dbReference>
<dbReference type="InterPro" id="IPR015424">
    <property type="entry name" value="PyrdxlP-dep_Trfase"/>
</dbReference>
<comment type="caution">
    <text evidence="5">The sequence shown here is derived from an EMBL/GenBank/DDBJ whole genome shotgun (WGS) entry which is preliminary data.</text>
</comment>
<keyword evidence="3" id="KW-1133">Transmembrane helix</keyword>
<dbReference type="Pfam" id="PF03473">
    <property type="entry name" value="MOSC"/>
    <property type="match status" value="1"/>
</dbReference>
<sequence length="1099" mass="123363">MEMNASCRQPDEYDEGIERMRKIEYPMLQDATYLDHAGTTLPPRSLMENFAQDMISNLYGNPHSVSGPSQRSADRIENARSQLLTFFKADPSDFDLVFVSNTTAGVKLVVEGMRSLPGGFNFAHHQACHTSLVGVREEARHARCFDDEDVAQLLQGNAPLFVDCADTPDTLVAFTAQSHFDGKRYPLTWARDLRDCPRANFGPIVSFNLRNIAGAWLSLAEFDKIATLKQMHVRTGGMCSPGGLASALSLQPWEMKHNFSAGLRCGTDSDLTGGKPSGVIRVSFGAMSTASDVNRFLAFLKEFFIENEPPNPTTRTSLRAPSRGLQVKSLSVFPIKSCAPFEIPPGVRWEVKREGLAWDREWCLVHRGSGQALSQKRYPQMALLKPELDFEQGALRVSWRGYPPLGSVEVPLSLNPDLFENSPRQILSRVCGESISTHYHKSQRINGFFSEALGVPCTLARFPAGGKGPGSRSSKARIQQYQQANSHQRLAGSFPEIPSPPDSDSEVQQHGKILLSNESPILMIQSASVAALNMEIKARGNAGVDEASFRANIVFGTSSQDDEEQPFAEDTWRSVRIGLQDFKLLGACRRCQMACSAPGPHYYPGKMTLFVHHGSDLFTYDRQATSAQVLLTGDDAHTRVEYDEATFVFLSRTRKAWKTCMVESVECAPDMLSLSDIDLADLNLHPATLQYSTRVGTESRFWSRDRTMLTTILIRQTWEPRRDRLDDLDEYDHRLESCRDQWAHPLVMPVILLQVQFMRCEEAVQENSLDVVALEQEVSSTLSTDGFEASDPKIRRRLGNGGDEVKAWGAMNMTNLMKRAHEVLRDTIKLLDTIRCMERAVKLLIISGDELAERMEGSTAPPPTRDLNMGGDQFGSYERDPSPLPFLRMAQEDNALNARMAVASSRDSASMKALAVITAIFLPGEFIGTLFGMSMFDWLAPSKDEEDGSSGGGKKAIGGGDESENILSRNFWVYWIISIPLTLFIILVWRLWWVTQDRYFRRHLSQELSEERFWTADGNPRELEHSFIHDIFWLSSRREESRSTRVRPQNESPPSMSVNGNHDKWGDALQRTQTRASTVRQRQLLQARQQIMQDRSFVV</sequence>
<keyword evidence="1" id="KW-0501">Molybdenum cofactor biosynthesis</keyword>
<dbReference type="InterPro" id="IPR000192">
    <property type="entry name" value="Aminotrans_V_dom"/>
</dbReference>
<dbReference type="PROSITE" id="PS51340">
    <property type="entry name" value="MOSC"/>
    <property type="match status" value="1"/>
</dbReference>
<evidence type="ECO:0000259" key="4">
    <source>
        <dbReference type="PROSITE" id="PS51340"/>
    </source>
</evidence>
<dbReference type="GO" id="GO:0030151">
    <property type="term" value="F:molybdenum ion binding"/>
    <property type="evidence" value="ECO:0007669"/>
    <property type="project" value="InterPro"/>
</dbReference>
<keyword evidence="3" id="KW-0472">Membrane</keyword>
<protein>
    <submittedName>
        <fullName evidence="5">Molybdenum cofactor sulfurase</fullName>
    </submittedName>
</protein>
<dbReference type="GeneID" id="75826614"/>
<evidence type="ECO:0000313" key="5">
    <source>
        <dbReference type="EMBL" id="KAI6780186.1"/>
    </source>
</evidence>
<dbReference type="SUPFAM" id="SSF53383">
    <property type="entry name" value="PLP-dependent transferases"/>
    <property type="match status" value="1"/>
</dbReference>
<name>A0A9Q0BCW4_9HYPO</name>
<gene>
    <name evidence="5" type="ORF">J7T54_000092</name>
</gene>
<dbReference type="RefSeq" id="XP_051361042.1">
    <property type="nucleotide sequence ID" value="XM_051507842.1"/>
</dbReference>
<dbReference type="Gene3D" id="1.20.58.340">
    <property type="entry name" value="Magnesium transport protein CorA, transmembrane region"/>
    <property type="match status" value="1"/>
</dbReference>
<dbReference type="InterPro" id="IPR005302">
    <property type="entry name" value="MoCF_Sase_C"/>
</dbReference>
<feature type="region of interest" description="Disordered" evidence="2">
    <location>
        <begin position="464"/>
        <end position="507"/>
    </location>
</feature>